<evidence type="ECO:0000256" key="5">
    <source>
        <dbReference type="ARBA" id="ARBA00022676"/>
    </source>
</evidence>
<evidence type="ECO:0000313" key="14">
    <source>
        <dbReference type="EMBL" id="QBP10382.1"/>
    </source>
</evidence>
<dbReference type="GO" id="GO:0005886">
    <property type="term" value="C:plasma membrane"/>
    <property type="evidence" value="ECO:0007669"/>
    <property type="project" value="UniProtKB-SubCell"/>
</dbReference>
<evidence type="ECO:0000256" key="13">
    <source>
        <dbReference type="ARBA" id="ARBA00049201"/>
    </source>
</evidence>
<evidence type="ECO:0000256" key="6">
    <source>
        <dbReference type="ARBA" id="ARBA00022679"/>
    </source>
</evidence>
<comment type="similarity">
    <text evidence="9">Belongs to the glycosyltransferase 9 family.</text>
</comment>
<keyword evidence="6 14" id="KW-0808">Transferase</keyword>
<keyword evidence="8" id="KW-0472">Membrane</keyword>
<keyword evidence="5" id="KW-0328">Glycosyltransferase</keyword>
<dbReference type="NCBIfam" id="TIGR02193">
    <property type="entry name" value="heptsyl_trn_I"/>
    <property type="match status" value="1"/>
</dbReference>
<comment type="pathway">
    <text evidence="2">Bacterial outer membrane biogenesis; LPS core biosynthesis.</text>
</comment>
<evidence type="ECO:0000256" key="12">
    <source>
        <dbReference type="ARBA" id="ARBA00044330"/>
    </source>
</evidence>
<gene>
    <name evidence="14" type="primary">waaC</name>
    <name evidence="14" type="ORF">DDF84_011775</name>
</gene>
<evidence type="ECO:0000256" key="10">
    <source>
        <dbReference type="ARBA" id="ARBA00044041"/>
    </source>
</evidence>
<sequence length="340" mass="36943">MKRILLIKITSLGDMVHTLPLVHDLRRAYPGAKIDWVADASCADIPRWTVGIDRVIAPPLRQFKKNGKKWRDLRGILGAVRDLRREPYDVAIDVHGVYKSAIVARLSRTRRRLGYAAEFLGESRAEFAYTELFGPHGDADCRHKMRLVVANALGYEIEPQETCELSIPKPAAPLAADGVPRAMLFHATSAEIKKWPQANWIEVGHALSLRGYRVQLPWGSQQEHEEAKALAAAIPGAEVLPRMSITECAQRVDAAALVVGMDTGFVHLADALGKPTVMLFTATSRPHFGVNRPGQSISVGDNGVRPPVDEVLAAVAQVTGHGAGASQGLPRDRATGDVSA</sequence>
<keyword evidence="4" id="KW-0997">Cell inner membrane</keyword>
<name>A0A132HNW1_9BURK</name>
<dbReference type="Proteomes" id="UP000253772">
    <property type="component" value="Chromosome c1"/>
</dbReference>
<dbReference type="AlphaFoldDB" id="A0A132HNW1"/>
<dbReference type="PANTHER" id="PTHR30160:SF19">
    <property type="entry name" value="LIPOPOLYSACCHARIDE HEPTOSYLTRANSFERASE 1"/>
    <property type="match status" value="1"/>
</dbReference>
<dbReference type="InterPro" id="IPR011908">
    <property type="entry name" value="LipoPS_heptosylTferase-I"/>
</dbReference>
<dbReference type="EMBL" id="CP037900">
    <property type="protein sequence ID" value="QBP10382.1"/>
    <property type="molecule type" value="Genomic_DNA"/>
</dbReference>
<accession>A0A132HNW1</accession>
<protein>
    <recommendedName>
        <fullName evidence="11">Lipopolysaccharide heptosyltransferase 1</fullName>
        <ecNumber evidence="10">2.4.99.23</ecNumber>
    </recommendedName>
    <alternativeName>
        <fullName evidence="12">ADP-heptose:lipopolysaccharide heptosyltransferase I</fullName>
    </alternativeName>
</protein>
<comment type="catalytic activity">
    <reaction evidence="13">
        <text>an alpha-Kdo-(2-&gt;4)-alpha-Kdo-(2-&gt;6)-lipid A + ADP-L-glycero-beta-D-manno-heptose = an L-alpha-D-Hep-(1-&gt;5)-[alpha-Kdo-(2-&gt;4)]-alpha-Kdo-(2-&gt;6)-lipid A + ADP + H(+)</text>
        <dbReference type="Rhea" id="RHEA:74067"/>
        <dbReference type="ChEBI" id="CHEBI:15378"/>
        <dbReference type="ChEBI" id="CHEBI:61506"/>
        <dbReference type="ChEBI" id="CHEBI:176431"/>
        <dbReference type="ChEBI" id="CHEBI:193068"/>
        <dbReference type="ChEBI" id="CHEBI:456216"/>
        <dbReference type="EC" id="2.4.99.23"/>
    </reaction>
</comment>
<dbReference type="InterPro" id="IPR002201">
    <property type="entry name" value="Glyco_trans_9"/>
</dbReference>
<organism evidence="14 15">
    <name type="scientific">Cupriavidus metallidurans</name>
    <dbReference type="NCBI Taxonomy" id="119219"/>
    <lineage>
        <taxon>Bacteria</taxon>
        <taxon>Pseudomonadati</taxon>
        <taxon>Pseudomonadota</taxon>
        <taxon>Betaproteobacteria</taxon>
        <taxon>Burkholderiales</taxon>
        <taxon>Burkholderiaceae</taxon>
        <taxon>Cupriavidus</taxon>
    </lineage>
</organism>
<evidence type="ECO:0000256" key="3">
    <source>
        <dbReference type="ARBA" id="ARBA00022475"/>
    </source>
</evidence>
<dbReference type="EC" id="2.4.99.23" evidence="10"/>
<dbReference type="GO" id="GO:0009244">
    <property type="term" value="P:lipopolysaccharide core region biosynthetic process"/>
    <property type="evidence" value="ECO:0007669"/>
    <property type="project" value="InterPro"/>
</dbReference>
<dbReference type="InterPro" id="IPR051199">
    <property type="entry name" value="LPS_LOS_Heptosyltrfase"/>
</dbReference>
<comment type="subcellular location">
    <subcellularLocation>
        <location evidence="1">Cell inner membrane</location>
        <topology evidence="1">Peripheral membrane protein</topology>
        <orientation evidence="1">Cytoplasmic side</orientation>
    </subcellularLocation>
</comment>
<dbReference type="PANTHER" id="PTHR30160">
    <property type="entry name" value="TETRAACYLDISACCHARIDE 4'-KINASE-RELATED"/>
    <property type="match status" value="1"/>
</dbReference>
<dbReference type="OrthoDB" id="9767552at2"/>
<evidence type="ECO:0000313" key="15">
    <source>
        <dbReference type="Proteomes" id="UP000253772"/>
    </source>
</evidence>
<evidence type="ECO:0000256" key="1">
    <source>
        <dbReference type="ARBA" id="ARBA00004515"/>
    </source>
</evidence>
<proteinExistence type="inferred from homology"/>
<reference evidence="14 15" key="1">
    <citation type="submission" date="2019-03" db="EMBL/GenBank/DDBJ databases">
        <title>Comparative insights into the high quality Complete genome sequence of highly metal resistant Cupriavidus metallidurans strain BS1 isolated from a gold-copper mine.</title>
        <authorList>
            <person name="Mazhar H.S."/>
            <person name="Rensing C."/>
        </authorList>
    </citation>
    <scope>NUCLEOTIDE SEQUENCE [LARGE SCALE GENOMIC DNA]</scope>
    <source>
        <strain evidence="14 15">BS1</strain>
    </source>
</reference>
<evidence type="ECO:0000256" key="11">
    <source>
        <dbReference type="ARBA" id="ARBA00044190"/>
    </source>
</evidence>
<keyword evidence="7" id="KW-0448">Lipopolysaccharide biosynthesis</keyword>
<evidence type="ECO:0000256" key="2">
    <source>
        <dbReference type="ARBA" id="ARBA00004713"/>
    </source>
</evidence>
<dbReference type="GO" id="GO:0008713">
    <property type="term" value="F:ADP-heptose-lipopolysaccharide heptosyltransferase activity"/>
    <property type="evidence" value="ECO:0007669"/>
    <property type="project" value="TreeGrafter"/>
</dbReference>
<evidence type="ECO:0000256" key="8">
    <source>
        <dbReference type="ARBA" id="ARBA00023136"/>
    </source>
</evidence>
<dbReference type="SUPFAM" id="SSF53756">
    <property type="entry name" value="UDP-Glycosyltransferase/glycogen phosphorylase"/>
    <property type="match status" value="1"/>
</dbReference>
<evidence type="ECO:0000256" key="4">
    <source>
        <dbReference type="ARBA" id="ARBA00022519"/>
    </source>
</evidence>
<dbReference type="OMA" id="AWHGMRI"/>
<evidence type="ECO:0000256" key="7">
    <source>
        <dbReference type="ARBA" id="ARBA00022985"/>
    </source>
</evidence>
<dbReference type="GO" id="GO:0005829">
    <property type="term" value="C:cytosol"/>
    <property type="evidence" value="ECO:0007669"/>
    <property type="project" value="TreeGrafter"/>
</dbReference>
<dbReference type="Pfam" id="PF01075">
    <property type="entry name" value="Glyco_transf_9"/>
    <property type="match status" value="1"/>
</dbReference>
<dbReference type="Gene3D" id="3.40.50.2000">
    <property type="entry name" value="Glycogen Phosphorylase B"/>
    <property type="match status" value="2"/>
</dbReference>
<dbReference type="RefSeq" id="WP_011516931.1">
    <property type="nucleotide sequence ID" value="NZ_CP026544.1"/>
</dbReference>
<keyword evidence="3" id="KW-1003">Cell membrane</keyword>
<dbReference type="CDD" id="cd03789">
    <property type="entry name" value="GT9_LPS_heptosyltransferase"/>
    <property type="match status" value="1"/>
</dbReference>
<evidence type="ECO:0000256" key="9">
    <source>
        <dbReference type="ARBA" id="ARBA00043995"/>
    </source>
</evidence>